<dbReference type="CDD" id="cd01459">
    <property type="entry name" value="vWA_copine_like"/>
    <property type="match status" value="1"/>
</dbReference>
<dbReference type="STRING" id="542762.A0A4S4DG71"/>
<dbReference type="PANTHER" id="PTHR10857">
    <property type="entry name" value="COPINE"/>
    <property type="match status" value="1"/>
</dbReference>
<dbReference type="SUPFAM" id="SSF53300">
    <property type="entry name" value="vWA-like"/>
    <property type="match status" value="1"/>
</dbReference>
<organism evidence="2 3">
    <name type="scientific">Camellia sinensis var. sinensis</name>
    <name type="common">China tea</name>
    <dbReference type="NCBI Taxonomy" id="542762"/>
    <lineage>
        <taxon>Eukaryota</taxon>
        <taxon>Viridiplantae</taxon>
        <taxon>Streptophyta</taxon>
        <taxon>Embryophyta</taxon>
        <taxon>Tracheophyta</taxon>
        <taxon>Spermatophyta</taxon>
        <taxon>Magnoliopsida</taxon>
        <taxon>eudicotyledons</taxon>
        <taxon>Gunneridae</taxon>
        <taxon>Pentapetalae</taxon>
        <taxon>asterids</taxon>
        <taxon>Ericales</taxon>
        <taxon>Theaceae</taxon>
        <taxon>Camellia</taxon>
    </lineage>
</organism>
<proteinExistence type="predicted"/>
<dbReference type="Pfam" id="PF07002">
    <property type="entry name" value="Copine"/>
    <property type="match status" value="1"/>
</dbReference>
<reference evidence="2 3" key="1">
    <citation type="journal article" date="2018" name="Proc. Natl. Acad. Sci. U.S.A.">
        <title>Draft genome sequence of Camellia sinensis var. sinensis provides insights into the evolution of the tea genome and tea quality.</title>
        <authorList>
            <person name="Wei C."/>
            <person name="Yang H."/>
            <person name="Wang S."/>
            <person name="Zhao J."/>
            <person name="Liu C."/>
            <person name="Gao L."/>
            <person name="Xia E."/>
            <person name="Lu Y."/>
            <person name="Tai Y."/>
            <person name="She G."/>
            <person name="Sun J."/>
            <person name="Cao H."/>
            <person name="Tong W."/>
            <person name="Gao Q."/>
            <person name="Li Y."/>
            <person name="Deng W."/>
            <person name="Jiang X."/>
            <person name="Wang W."/>
            <person name="Chen Q."/>
            <person name="Zhang S."/>
            <person name="Li H."/>
            <person name="Wu J."/>
            <person name="Wang P."/>
            <person name="Li P."/>
            <person name="Shi C."/>
            <person name="Zheng F."/>
            <person name="Jian J."/>
            <person name="Huang B."/>
            <person name="Shan D."/>
            <person name="Shi M."/>
            <person name="Fang C."/>
            <person name="Yue Y."/>
            <person name="Li F."/>
            <person name="Li D."/>
            <person name="Wei S."/>
            <person name="Han B."/>
            <person name="Jiang C."/>
            <person name="Yin Y."/>
            <person name="Xia T."/>
            <person name="Zhang Z."/>
            <person name="Bennetzen J.L."/>
            <person name="Zhao S."/>
            <person name="Wan X."/>
        </authorList>
    </citation>
    <scope>NUCLEOTIDE SEQUENCE [LARGE SCALE GENOMIC DNA]</scope>
    <source>
        <strain evidence="3">cv. Shuchazao</strain>
        <tissue evidence="2">Leaf</tissue>
    </source>
</reference>
<protein>
    <recommendedName>
        <fullName evidence="1">VWFA domain-containing protein</fullName>
    </recommendedName>
</protein>
<dbReference type="SMART" id="SM00327">
    <property type="entry name" value="VWA"/>
    <property type="match status" value="1"/>
</dbReference>
<dbReference type="GO" id="GO:0005886">
    <property type="term" value="C:plasma membrane"/>
    <property type="evidence" value="ECO:0007669"/>
    <property type="project" value="TreeGrafter"/>
</dbReference>
<evidence type="ECO:0000313" key="3">
    <source>
        <dbReference type="Proteomes" id="UP000306102"/>
    </source>
</evidence>
<dbReference type="AlphaFoldDB" id="A0A4S4DG71"/>
<dbReference type="Proteomes" id="UP000306102">
    <property type="component" value="Unassembled WGS sequence"/>
</dbReference>
<evidence type="ECO:0000313" key="2">
    <source>
        <dbReference type="EMBL" id="THG01314.1"/>
    </source>
</evidence>
<dbReference type="InterPro" id="IPR010734">
    <property type="entry name" value="Copine_C"/>
</dbReference>
<dbReference type="GO" id="GO:0005544">
    <property type="term" value="F:calcium-dependent phospholipid binding"/>
    <property type="evidence" value="ECO:0007669"/>
    <property type="project" value="InterPro"/>
</dbReference>
<keyword evidence="3" id="KW-1185">Reference proteome</keyword>
<dbReference type="InterPro" id="IPR036465">
    <property type="entry name" value="vWFA_dom_sf"/>
</dbReference>
<dbReference type="InterPro" id="IPR045052">
    <property type="entry name" value="Copine"/>
</dbReference>
<dbReference type="InterPro" id="IPR002035">
    <property type="entry name" value="VWF_A"/>
</dbReference>
<evidence type="ECO:0000259" key="1">
    <source>
        <dbReference type="SMART" id="SM00327"/>
    </source>
</evidence>
<comment type="caution">
    <text evidence="2">The sequence shown here is derived from an EMBL/GenBank/DDBJ whole genome shotgun (WGS) entry which is preliminary data.</text>
</comment>
<dbReference type="GO" id="GO:0071277">
    <property type="term" value="P:cellular response to calcium ion"/>
    <property type="evidence" value="ECO:0007669"/>
    <property type="project" value="TreeGrafter"/>
</dbReference>
<dbReference type="EMBL" id="SDRB02011445">
    <property type="protein sequence ID" value="THG01314.1"/>
    <property type="molecule type" value="Genomic_DNA"/>
</dbReference>
<gene>
    <name evidence="2" type="ORF">TEA_002806</name>
</gene>
<feature type="domain" description="VWFA" evidence="1">
    <location>
        <begin position="175"/>
        <end position="372"/>
    </location>
</feature>
<dbReference type="PANTHER" id="PTHR10857:SF120">
    <property type="entry name" value="PROTEIN BONZAI 3"/>
    <property type="match status" value="1"/>
</dbReference>
<sequence>MFTKEPYCCETVWLEIPFYGVGSYKGVDLPVWLIVTKQSRSLTLNLHNKNGQRGLKNLGTLTVHAEETVASRNAVEITFRCSHLDNKDLFSKSDNPLVIECFDFNSNGNHVLIGKLQKSVADLEKLQKEKIGANFIFPSSRNRAHDKVLKGQLFVDGFCEKKLYSFLDYISSGFELNFMVAVDFTASNGNPRNPDSLHYIDPTGRLNAYQQAIMEVGEVIQFYDSDRRFPAWGFGGRTYDGSISHCFNLNGGASGFEVEGVEGIMAAYASALRNVALAGPTLFGQVINTAAEIAGRSLSQNSSKYFVLLIITDGVLTDLQETKDALVMASDLPLSILIVGVGGADFKQMEILDADNGHRLESSTGRIATRDIVQFVPMRDVHDDDEVSFISVHKRDLSAIHKMLGGQISIVQSLLEELPGQFLTYMRSRDIKPHTVNLPQAPFQDHPV</sequence>
<name>A0A4S4DG71_CAMSN</name>
<accession>A0A4S4DG71</accession>